<dbReference type="PROSITE" id="PS00237">
    <property type="entry name" value="G_PROTEIN_RECEP_F1_1"/>
    <property type="match status" value="1"/>
</dbReference>
<feature type="transmembrane region" description="Helical" evidence="10">
    <location>
        <begin position="247"/>
        <end position="266"/>
    </location>
</feature>
<evidence type="ECO:0000259" key="11">
    <source>
        <dbReference type="PROSITE" id="PS50262"/>
    </source>
</evidence>
<feature type="transmembrane region" description="Helical" evidence="10">
    <location>
        <begin position="30"/>
        <end position="55"/>
    </location>
</feature>
<sequence length="321" mass="36552">IPTGKEFTLEFLMEDNFVILGFNTNGTLQFVLFTLFLLMYLITLSGHLAIMVLTLLDPALYIPMYFFLRNLSFLEICYTLVIVPQMLANFLNKSRSVSLTACAAQMYFFIAFGGSECFLLALMAYDRYMAICHPLRYTLIMNKDLCKQLLVIACISGFTVSLGLTALIFSLPFCSSHNINHFFCDIPPVLFLACNDTHDKEVAVFLVCMMILLVPFLLILISYVFIAHSILMIKCAEGRKKAFSTCAAHLIVAFLHYGCAIFIYIRPKTSYSLNDDKLVSLIYTNVTPMMHPMIYSLRNKEVKSAFKRLWEKNFISMGNIN</sequence>
<feature type="transmembrane region" description="Helical" evidence="10">
    <location>
        <begin position="149"/>
        <end position="173"/>
    </location>
</feature>
<dbReference type="GO" id="GO:0005886">
    <property type="term" value="C:plasma membrane"/>
    <property type="evidence" value="ECO:0007669"/>
    <property type="project" value="UniProtKB-SubCell"/>
</dbReference>
<keyword evidence="7 10" id="KW-0472">Membrane</keyword>
<dbReference type="PANTHER" id="PTHR26453">
    <property type="entry name" value="OLFACTORY RECEPTOR"/>
    <property type="match status" value="1"/>
</dbReference>
<evidence type="ECO:0000256" key="7">
    <source>
        <dbReference type="ARBA" id="ARBA00023136"/>
    </source>
</evidence>
<dbReference type="FunFam" id="1.20.1070.10:FF:000001">
    <property type="entry name" value="Olfactory receptor"/>
    <property type="match status" value="1"/>
</dbReference>
<evidence type="ECO:0000256" key="2">
    <source>
        <dbReference type="ARBA" id="ARBA00022475"/>
    </source>
</evidence>
<evidence type="ECO:0000256" key="1">
    <source>
        <dbReference type="ARBA" id="ARBA00004651"/>
    </source>
</evidence>
<evidence type="ECO:0000256" key="9">
    <source>
        <dbReference type="RuleBase" id="RU000688"/>
    </source>
</evidence>
<reference evidence="12" key="1">
    <citation type="submission" date="2025-08" db="UniProtKB">
        <authorList>
            <consortium name="Ensembl"/>
        </authorList>
    </citation>
    <scope>IDENTIFICATION</scope>
</reference>
<dbReference type="SUPFAM" id="SSF81321">
    <property type="entry name" value="Family A G protein-coupled receptor-like"/>
    <property type="match status" value="1"/>
</dbReference>
<dbReference type="CDD" id="cd15225">
    <property type="entry name" value="7tmA_OR10A-like"/>
    <property type="match status" value="1"/>
</dbReference>
<keyword evidence="5 10" id="KW-0552">Olfaction</keyword>
<evidence type="ECO:0000313" key="12">
    <source>
        <dbReference type="Ensembl" id="ENSPTXP00000024868.1"/>
    </source>
</evidence>
<feature type="transmembrane region" description="Helical" evidence="10">
    <location>
        <begin position="67"/>
        <end position="87"/>
    </location>
</feature>
<dbReference type="GeneTree" id="ENSGT01140000282520"/>
<dbReference type="Gene3D" id="1.20.1070.10">
    <property type="entry name" value="Rhodopsin 7-helix transmembrane proteins"/>
    <property type="match status" value="1"/>
</dbReference>
<reference evidence="12" key="2">
    <citation type="submission" date="2025-09" db="UniProtKB">
        <authorList>
            <consortium name="Ensembl"/>
        </authorList>
    </citation>
    <scope>IDENTIFICATION</scope>
</reference>
<feature type="transmembrane region" description="Helical" evidence="10">
    <location>
        <begin position="202"/>
        <end position="226"/>
    </location>
</feature>
<dbReference type="InterPro" id="IPR000725">
    <property type="entry name" value="Olfact_rcpt"/>
</dbReference>
<organism evidence="12 13">
    <name type="scientific">Pseudonaja textilis</name>
    <name type="common">Eastern brown snake</name>
    <dbReference type="NCBI Taxonomy" id="8673"/>
    <lineage>
        <taxon>Eukaryota</taxon>
        <taxon>Metazoa</taxon>
        <taxon>Chordata</taxon>
        <taxon>Craniata</taxon>
        <taxon>Vertebrata</taxon>
        <taxon>Euteleostomi</taxon>
        <taxon>Lepidosauria</taxon>
        <taxon>Squamata</taxon>
        <taxon>Bifurcata</taxon>
        <taxon>Unidentata</taxon>
        <taxon>Episquamata</taxon>
        <taxon>Toxicofera</taxon>
        <taxon>Serpentes</taxon>
        <taxon>Colubroidea</taxon>
        <taxon>Elapidae</taxon>
        <taxon>Hydrophiinae</taxon>
        <taxon>Pseudonaja</taxon>
    </lineage>
</organism>
<dbReference type="Proteomes" id="UP000472273">
    <property type="component" value="Unplaced"/>
</dbReference>
<keyword evidence="13" id="KW-1185">Reference proteome</keyword>
<proteinExistence type="inferred from homology"/>
<dbReference type="AlphaFoldDB" id="A0A670ZPT8"/>
<evidence type="ECO:0000256" key="5">
    <source>
        <dbReference type="ARBA" id="ARBA00022725"/>
    </source>
</evidence>
<keyword evidence="9" id="KW-0675">Receptor</keyword>
<protein>
    <recommendedName>
        <fullName evidence="10">Olfactory receptor</fullName>
    </recommendedName>
</protein>
<name>A0A670ZPT8_PSETE</name>
<comment type="subcellular location">
    <subcellularLocation>
        <location evidence="1 10">Cell membrane</location>
        <topology evidence="1 10">Multi-pass membrane protein</topology>
    </subcellularLocation>
</comment>
<evidence type="ECO:0000256" key="8">
    <source>
        <dbReference type="ARBA" id="ARBA00023224"/>
    </source>
</evidence>
<dbReference type="InterPro" id="IPR017452">
    <property type="entry name" value="GPCR_Rhodpsn_7TM"/>
</dbReference>
<dbReference type="OMA" id="LMACATQ"/>
<evidence type="ECO:0000256" key="3">
    <source>
        <dbReference type="ARBA" id="ARBA00022606"/>
    </source>
</evidence>
<keyword evidence="6 10" id="KW-1133">Transmembrane helix</keyword>
<dbReference type="InterPro" id="IPR000276">
    <property type="entry name" value="GPCR_Rhodpsn"/>
</dbReference>
<dbReference type="PROSITE" id="PS50262">
    <property type="entry name" value="G_PROTEIN_RECEP_F1_2"/>
    <property type="match status" value="1"/>
</dbReference>
<keyword evidence="9" id="KW-0297">G-protein coupled receptor</keyword>
<keyword evidence="2 10" id="KW-1003">Cell membrane</keyword>
<dbReference type="PRINTS" id="PR00237">
    <property type="entry name" value="GPCRRHODOPSN"/>
</dbReference>
<dbReference type="GO" id="GO:0004984">
    <property type="term" value="F:olfactory receptor activity"/>
    <property type="evidence" value="ECO:0007669"/>
    <property type="project" value="InterPro"/>
</dbReference>
<keyword evidence="8 9" id="KW-0807">Transducer</keyword>
<keyword evidence="3 10" id="KW-0716">Sensory transduction</keyword>
<evidence type="ECO:0000256" key="4">
    <source>
        <dbReference type="ARBA" id="ARBA00022692"/>
    </source>
</evidence>
<dbReference type="Pfam" id="PF13853">
    <property type="entry name" value="7tm_4"/>
    <property type="match status" value="1"/>
</dbReference>
<dbReference type="GO" id="GO:0004930">
    <property type="term" value="F:G protein-coupled receptor activity"/>
    <property type="evidence" value="ECO:0007669"/>
    <property type="project" value="UniProtKB-KW"/>
</dbReference>
<feature type="transmembrane region" description="Helical" evidence="10">
    <location>
        <begin position="107"/>
        <end position="128"/>
    </location>
</feature>
<dbReference type="Ensembl" id="ENSPTXT00000025635.1">
    <property type="protein sequence ID" value="ENSPTXP00000024868.1"/>
    <property type="gene ID" value="ENSPTXG00000017332.1"/>
</dbReference>
<keyword evidence="4 9" id="KW-0812">Transmembrane</keyword>
<evidence type="ECO:0000256" key="10">
    <source>
        <dbReference type="RuleBase" id="RU363047"/>
    </source>
</evidence>
<gene>
    <name evidence="12" type="primary">LOC113452306</name>
</gene>
<comment type="similarity">
    <text evidence="9">Belongs to the G-protein coupled receptor 1 family.</text>
</comment>
<dbReference type="PRINTS" id="PR00245">
    <property type="entry name" value="OLFACTORYR"/>
</dbReference>
<evidence type="ECO:0000313" key="13">
    <source>
        <dbReference type="Proteomes" id="UP000472273"/>
    </source>
</evidence>
<evidence type="ECO:0000256" key="6">
    <source>
        <dbReference type="ARBA" id="ARBA00022989"/>
    </source>
</evidence>
<accession>A0A670ZPT8</accession>
<feature type="domain" description="G-protein coupled receptors family 1 profile" evidence="11">
    <location>
        <begin position="46"/>
        <end position="295"/>
    </location>
</feature>